<dbReference type="Proteomes" id="UP000187283">
    <property type="component" value="Unassembled WGS sequence"/>
</dbReference>
<keyword evidence="2" id="KW-1185">Reference proteome</keyword>
<name>A0A1R1XWF4_9FUNG</name>
<feature type="non-terminal residue" evidence="1">
    <location>
        <position position="16"/>
    </location>
</feature>
<dbReference type="EMBL" id="LSSN01001603">
    <property type="protein sequence ID" value="OMJ19001.1"/>
    <property type="molecule type" value="Genomic_DNA"/>
</dbReference>
<accession>A0A1R1XWF4</accession>
<gene>
    <name evidence="1" type="ORF">AYI70_g5000</name>
</gene>
<comment type="caution">
    <text evidence="1">The sequence shown here is derived from an EMBL/GenBank/DDBJ whole genome shotgun (WGS) entry which is preliminary data.</text>
</comment>
<reference evidence="1 2" key="1">
    <citation type="submission" date="2017-01" db="EMBL/GenBank/DDBJ databases">
        <authorList>
            <person name="Mah S.A."/>
            <person name="Swanson W.J."/>
            <person name="Moy G.W."/>
            <person name="Vacquier V.D."/>
        </authorList>
    </citation>
    <scope>NUCLEOTIDE SEQUENCE [LARGE SCALE GENOMIC DNA]</scope>
    <source>
        <strain evidence="1 2">GSMNP</strain>
    </source>
</reference>
<organism evidence="1 2">
    <name type="scientific">Smittium culicis</name>
    <dbReference type="NCBI Taxonomy" id="133412"/>
    <lineage>
        <taxon>Eukaryota</taxon>
        <taxon>Fungi</taxon>
        <taxon>Fungi incertae sedis</taxon>
        <taxon>Zoopagomycota</taxon>
        <taxon>Kickxellomycotina</taxon>
        <taxon>Harpellomycetes</taxon>
        <taxon>Harpellales</taxon>
        <taxon>Legeriomycetaceae</taxon>
        <taxon>Smittium</taxon>
    </lineage>
</organism>
<dbReference type="AlphaFoldDB" id="A0A1R1XWF4"/>
<evidence type="ECO:0000313" key="2">
    <source>
        <dbReference type="Proteomes" id="UP000187283"/>
    </source>
</evidence>
<sequence>MVNKLKAEAVELIDAA</sequence>
<proteinExistence type="predicted"/>
<protein>
    <submittedName>
        <fullName evidence="1">Uncharacterized protein</fullName>
    </submittedName>
</protein>
<evidence type="ECO:0000313" key="1">
    <source>
        <dbReference type="EMBL" id="OMJ19001.1"/>
    </source>
</evidence>